<evidence type="ECO:0000256" key="6">
    <source>
        <dbReference type="RuleBase" id="RU003983"/>
    </source>
</evidence>
<feature type="domain" description="Peptidase M48" evidence="7">
    <location>
        <begin position="203"/>
        <end position="244"/>
    </location>
</feature>
<protein>
    <submittedName>
        <fullName evidence="8">M48 family metalloprotease</fullName>
        <ecNumber evidence="8">3.4.24.-</ecNumber>
    </submittedName>
</protein>
<dbReference type="RefSeq" id="WP_379556203.1">
    <property type="nucleotide sequence ID" value="NZ_JBHUKO010000002.1"/>
</dbReference>
<keyword evidence="2" id="KW-0479">Metal-binding</keyword>
<dbReference type="EC" id="3.4.24.-" evidence="8"/>
<sequence>MIDLQGVAQRRPSTVGRAARAGAALALALVATGASGTPASPAAPTPRSMAAAEPASATLRVATIGYRLALAAADRCPERTMLTGLVLHDRAAYDERMRGELGGLGWGFGLRDRVAGSPADAAGLRPGDEIVALEGQDMRAYRRGLVTGDGTFARTEAFTALLAATLQDRPAQLRVLRANHESDVIVERRPGCAVGFTLVAGRSLDAWTDGRYLAVTEALAQRADDDALAFAMAHELAHLVLGHTSGPERPFAAFGFGAGPARREEADADRLAIGLAHDAGYDPAGSLRLFEVLRRGGMLRFGLTHPSIRARIAIVTEEIARLSAPAPTSEPALPTGL</sequence>
<proteinExistence type="inferred from homology"/>
<dbReference type="Gene3D" id="2.30.42.10">
    <property type="match status" value="1"/>
</dbReference>
<evidence type="ECO:0000259" key="7">
    <source>
        <dbReference type="Pfam" id="PF01435"/>
    </source>
</evidence>
<dbReference type="Pfam" id="PF01435">
    <property type="entry name" value="Peptidase_M48"/>
    <property type="match status" value="2"/>
</dbReference>
<evidence type="ECO:0000256" key="4">
    <source>
        <dbReference type="ARBA" id="ARBA00022833"/>
    </source>
</evidence>
<evidence type="ECO:0000313" key="9">
    <source>
        <dbReference type="Proteomes" id="UP001589798"/>
    </source>
</evidence>
<reference evidence="8 9" key="1">
    <citation type="submission" date="2024-09" db="EMBL/GenBank/DDBJ databases">
        <authorList>
            <person name="Sun Q."/>
            <person name="Mori K."/>
        </authorList>
    </citation>
    <scope>NUCLEOTIDE SEQUENCE [LARGE SCALE GENOMIC DNA]</scope>
    <source>
        <strain evidence="8 9">CCM 7706</strain>
    </source>
</reference>
<dbReference type="GO" id="GO:0008237">
    <property type="term" value="F:metallopeptidase activity"/>
    <property type="evidence" value="ECO:0007669"/>
    <property type="project" value="UniProtKB-KW"/>
</dbReference>
<evidence type="ECO:0000313" key="8">
    <source>
        <dbReference type="EMBL" id="MFC0205063.1"/>
    </source>
</evidence>
<dbReference type="PANTHER" id="PTHR22726:SF1">
    <property type="entry name" value="METALLOENDOPEPTIDASE OMA1, MITOCHONDRIAL"/>
    <property type="match status" value="1"/>
</dbReference>
<dbReference type="InterPro" id="IPR051156">
    <property type="entry name" value="Mito/Outer_Membr_Metalloprot"/>
</dbReference>
<evidence type="ECO:0000256" key="3">
    <source>
        <dbReference type="ARBA" id="ARBA00022801"/>
    </source>
</evidence>
<dbReference type="PANTHER" id="PTHR22726">
    <property type="entry name" value="METALLOENDOPEPTIDASE OMA1"/>
    <property type="match status" value="1"/>
</dbReference>
<keyword evidence="4 6" id="KW-0862">Zinc</keyword>
<dbReference type="SUPFAM" id="SSF50156">
    <property type="entry name" value="PDZ domain-like"/>
    <property type="match status" value="1"/>
</dbReference>
<dbReference type="InterPro" id="IPR001915">
    <property type="entry name" value="Peptidase_M48"/>
</dbReference>
<dbReference type="EMBL" id="JBHLWK010000015">
    <property type="protein sequence ID" value="MFC0205063.1"/>
    <property type="molecule type" value="Genomic_DNA"/>
</dbReference>
<keyword evidence="9" id="KW-1185">Reference proteome</keyword>
<keyword evidence="5 6" id="KW-0482">Metalloprotease</keyword>
<comment type="caution">
    <text evidence="8">The sequence shown here is derived from an EMBL/GenBank/DDBJ whole genome shotgun (WGS) entry which is preliminary data.</text>
</comment>
<keyword evidence="1 6" id="KW-0645">Protease</keyword>
<dbReference type="Proteomes" id="UP001589798">
    <property type="component" value="Unassembled WGS sequence"/>
</dbReference>
<evidence type="ECO:0000256" key="1">
    <source>
        <dbReference type="ARBA" id="ARBA00022670"/>
    </source>
</evidence>
<name>A0ABV6CWH1_9SPHN</name>
<accession>A0ABV6CWH1</accession>
<dbReference type="InterPro" id="IPR036034">
    <property type="entry name" value="PDZ_sf"/>
</dbReference>
<comment type="cofactor">
    <cofactor evidence="6">
        <name>Zn(2+)</name>
        <dbReference type="ChEBI" id="CHEBI:29105"/>
    </cofactor>
    <text evidence="6">Binds 1 zinc ion per subunit.</text>
</comment>
<dbReference type="Gene3D" id="3.30.2010.10">
    <property type="entry name" value="Metalloproteases ('zincins'), catalytic domain"/>
    <property type="match status" value="1"/>
</dbReference>
<feature type="domain" description="Peptidase M48" evidence="7">
    <location>
        <begin position="261"/>
        <end position="317"/>
    </location>
</feature>
<evidence type="ECO:0000256" key="5">
    <source>
        <dbReference type="ARBA" id="ARBA00023049"/>
    </source>
</evidence>
<comment type="similarity">
    <text evidence="6">Belongs to the peptidase M48 family.</text>
</comment>
<organism evidence="8 9">
    <name type="scientific">Novosphingobium soli</name>
    <dbReference type="NCBI Taxonomy" id="574956"/>
    <lineage>
        <taxon>Bacteria</taxon>
        <taxon>Pseudomonadati</taxon>
        <taxon>Pseudomonadota</taxon>
        <taxon>Alphaproteobacteria</taxon>
        <taxon>Sphingomonadales</taxon>
        <taxon>Sphingomonadaceae</taxon>
        <taxon>Novosphingobium</taxon>
    </lineage>
</organism>
<keyword evidence="3 6" id="KW-0378">Hydrolase</keyword>
<gene>
    <name evidence="8" type="ORF">ACFFJC_12390</name>
</gene>
<evidence type="ECO:0000256" key="2">
    <source>
        <dbReference type="ARBA" id="ARBA00022723"/>
    </source>
</evidence>